<evidence type="ECO:0000313" key="7">
    <source>
        <dbReference type="Proteomes" id="UP000199699"/>
    </source>
</evidence>
<dbReference type="Gene3D" id="2.30.38.10">
    <property type="entry name" value="Luciferase, Domain 3"/>
    <property type="match status" value="1"/>
</dbReference>
<keyword evidence="7" id="KW-1185">Reference proteome</keyword>
<dbReference type="PROSITE" id="PS00455">
    <property type="entry name" value="AMP_BINDING"/>
    <property type="match status" value="1"/>
</dbReference>
<dbReference type="GO" id="GO:0005829">
    <property type="term" value="C:cytosol"/>
    <property type="evidence" value="ECO:0007669"/>
    <property type="project" value="TreeGrafter"/>
</dbReference>
<organism evidence="6 7">
    <name type="scientific">Micromonospora nigra</name>
    <dbReference type="NCBI Taxonomy" id="145857"/>
    <lineage>
        <taxon>Bacteria</taxon>
        <taxon>Bacillati</taxon>
        <taxon>Actinomycetota</taxon>
        <taxon>Actinomycetes</taxon>
        <taxon>Micromonosporales</taxon>
        <taxon>Micromonosporaceae</taxon>
        <taxon>Micromonospora</taxon>
    </lineage>
</organism>
<dbReference type="Pfam" id="PF00501">
    <property type="entry name" value="AMP-binding"/>
    <property type="match status" value="1"/>
</dbReference>
<sequence>MTTVAEPSAWNSTQEPFAQVPLTALLADQAGRTPDAVAVVSGVEELTYQELDARANQLARRLIGLGVGPEDVVALVLPGSVPFLVAALAVLKSGAAYLPVDPGYPQHRIQLMLDDARAAVRLTLDSIAADLPSADIPTVVLDRPEVAAELAGWSPAAVTDAERIRALSPLHPAYLIYTSGSTGRPKGVVVCHRSVVNYLTWATRAYPSCAGATVLHSPVTFDLTVTALFAPLLTGGRIHLTGVRGGPPARSALRRSPSTFLKATPGFVPMLAALPPEFSPSGELVVGGEELLGDALADWRRRHPTATIINEYGPTETTVGCMEYRIAPGDHLPGGPVPIGHPIANTRIHVLDERLDPVPPGAIGEVYVAGAGLARGYAGRPALTAERFVACPFATGERMYRTGDLARWTADSQLVYAGRVDEQVKVQGYRVEIGEVEAALTAHGTVAQAAVVLRAGPGGAALVGYVTPVAGQAPQAARLREHVARRLPSFMVPAEIAVLDEIPLTPNGKVDRRRLAQR</sequence>
<dbReference type="OrthoDB" id="4477213at2"/>
<dbReference type="Proteomes" id="UP000199699">
    <property type="component" value="Unassembled WGS sequence"/>
</dbReference>
<reference evidence="6 7" key="1">
    <citation type="submission" date="2016-06" db="EMBL/GenBank/DDBJ databases">
        <authorList>
            <person name="Kjaerup R.B."/>
            <person name="Dalgaard T.S."/>
            <person name="Juul-Madsen H.R."/>
        </authorList>
    </citation>
    <scope>NUCLEOTIDE SEQUENCE [LARGE SCALE GENOMIC DNA]</scope>
    <source>
        <strain evidence="6 7">DSM 43818</strain>
    </source>
</reference>
<dbReference type="NCBIfam" id="TIGR01733">
    <property type="entry name" value="AA-adenyl-dom"/>
    <property type="match status" value="1"/>
</dbReference>
<dbReference type="Pfam" id="PF13193">
    <property type="entry name" value="AMP-binding_C"/>
    <property type="match status" value="1"/>
</dbReference>
<proteinExistence type="predicted"/>
<protein>
    <submittedName>
        <fullName evidence="6">Amino acid adenylation domain-containing protein</fullName>
    </submittedName>
</protein>
<dbReference type="FunFam" id="3.40.50.980:FF:000001">
    <property type="entry name" value="Non-ribosomal peptide synthetase"/>
    <property type="match status" value="1"/>
</dbReference>
<dbReference type="RefSeq" id="WP_091075516.1">
    <property type="nucleotide sequence ID" value="NZ_FMHT01000003.1"/>
</dbReference>
<evidence type="ECO:0000313" key="6">
    <source>
        <dbReference type="EMBL" id="SCL14660.1"/>
    </source>
</evidence>
<dbReference type="InterPro" id="IPR010071">
    <property type="entry name" value="AA_adenyl_dom"/>
</dbReference>
<evidence type="ECO:0000256" key="2">
    <source>
        <dbReference type="ARBA" id="ARBA00022450"/>
    </source>
</evidence>
<dbReference type="GO" id="GO:0031177">
    <property type="term" value="F:phosphopantetheine binding"/>
    <property type="evidence" value="ECO:0007669"/>
    <property type="project" value="TreeGrafter"/>
</dbReference>
<dbReference type="FunFam" id="2.30.38.10:FF:000001">
    <property type="entry name" value="Non-ribosomal peptide synthetase PvdI"/>
    <property type="match status" value="1"/>
</dbReference>
<dbReference type="PANTHER" id="PTHR45527">
    <property type="entry name" value="NONRIBOSOMAL PEPTIDE SYNTHETASE"/>
    <property type="match status" value="1"/>
</dbReference>
<dbReference type="STRING" id="145857.GA0070616_0505"/>
<accession>A0A1C6RC35</accession>
<feature type="domain" description="AMP-dependent synthetase/ligase" evidence="4">
    <location>
        <begin position="27"/>
        <end position="377"/>
    </location>
</feature>
<keyword evidence="3" id="KW-0597">Phosphoprotein</keyword>
<gene>
    <name evidence="6" type="ORF">GA0070616_0505</name>
</gene>
<name>A0A1C6RC35_9ACTN</name>
<comment type="cofactor">
    <cofactor evidence="1">
        <name>pantetheine 4'-phosphate</name>
        <dbReference type="ChEBI" id="CHEBI:47942"/>
    </cofactor>
</comment>
<feature type="domain" description="AMP-binding enzyme C-terminal" evidence="5">
    <location>
        <begin position="435"/>
        <end position="509"/>
    </location>
</feature>
<dbReference type="Gene3D" id="3.30.300.30">
    <property type="match status" value="1"/>
</dbReference>
<dbReference type="GO" id="GO:0043041">
    <property type="term" value="P:amino acid activation for nonribosomal peptide biosynthetic process"/>
    <property type="evidence" value="ECO:0007669"/>
    <property type="project" value="TreeGrafter"/>
</dbReference>
<dbReference type="GO" id="GO:0044550">
    <property type="term" value="P:secondary metabolite biosynthetic process"/>
    <property type="evidence" value="ECO:0007669"/>
    <property type="project" value="TreeGrafter"/>
</dbReference>
<dbReference type="InterPro" id="IPR045851">
    <property type="entry name" value="AMP-bd_C_sf"/>
</dbReference>
<dbReference type="AlphaFoldDB" id="A0A1C6RC35"/>
<evidence type="ECO:0000259" key="5">
    <source>
        <dbReference type="Pfam" id="PF13193"/>
    </source>
</evidence>
<dbReference type="Gene3D" id="3.40.50.980">
    <property type="match status" value="2"/>
</dbReference>
<evidence type="ECO:0000256" key="3">
    <source>
        <dbReference type="ARBA" id="ARBA00022553"/>
    </source>
</evidence>
<dbReference type="CDD" id="cd05930">
    <property type="entry name" value="A_NRPS"/>
    <property type="match status" value="1"/>
</dbReference>
<dbReference type="InterPro" id="IPR025110">
    <property type="entry name" value="AMP-bd_C"/>
</dbReference>
<dbReference type="EMBL" id="FMHT01000003">
    <property type="protein sequence ID" value="SCL14660.1"/>
    <property type="molecule type" value="Genomic_DNA"/>
</dbReference>
<evidence type="ECO:0000259" key="4">
    <source>
        <dbReference type="Pfam" id="PF00501"/>
    </source>
</evidence>
<evidence type="ECO:0000256" key="1">
    <source>
        <dbReference type="ARBA" id="ARBA00001957"/>
    </source>
</evidence>
<dbReference type="InterPro" id="IPR020845">
    <property type="entry name" value="AMP-binding_CS"/>
</dbReference>
<dbReference type="InterPro" id="IPR000873">
    <property type="entry name" value="AMP-dep_synth/lig_dom"/>
</dbReference>
<keyword evidence="2" id="KW-0596">Phosphopantetheine</keyword>
<dbReference type="PANTHER" id="PTHR45527:SF1">
    <property type="entry name" value="FATTY ACID SYNTHASE"/>
    <property type="match status" value="1"/>
</dbReference>
<dbReference type="SUPFAM" id="SSF56801">
    <property type="entry name" value="Acetyl-CoA synthetase-like"/>
    <property type="match status" value="1"/>
</dbReference>